<feature type="binding site" evidence="8">
    <location>
        <position position="109"/>
    </location>
    <ligand>
        <name>substrate</name>
    </ligand>
</feature>
<sequence length="497" mass="51904">MSLLVVGLSHRSAPVSVLERASLAAEARTKLLQDTLAAEPATEATVLATCNRIELYADVDKFHAGVAELSTLLAQHSGVGLDELTPYLYVHYEDRAVHHLFSVACGLDSMVVGEGQILGQIKDALALGQELHTAGRLLNDLFQQALRVGKRAHSETGIDRAGQSLVTFGLEQLADGAEVPEWAAGKRALVIGAGSMSSLAAATLARAGVEEIVVANRTMSRADRLVEILGQAGVPTVRAVEMAGVQHELARADVVVSCTGATGLVLTAEAVAAALGVDFATAGHAPEAPAAAAPDALDQHAAWVENGSATAAAQDRAVRRVPVRPAVTGPARLYLLDLAMPRDIDGAAHRVAGVRLVDIESLAEASADAPMAADVDQVRTIVTDEVAAFGAAQRAAHITPTVVALRTMAADVVAGEIARLDGRLPDLDVKQRAEITQTVRRVVDKLLHAPTVRVKQLASEPGGAGYADALRELFDLDPQTVAAVSRADLNDPNRGRS</sequence>
<dbReference type="EMBL" id="JBHSJE010000007">
    <property type="protein sequence ID" value="MFC4981295.1"/>
    <property type="molecule type" value="Genomic_DNA"/>
</dbReference>
<dbReference type="InterPro" id="IPR036453">
    <property type="entry name" value="GluRdtase_dimer_dom_sf"/>
</dbReference>
<reference evidence="14" key="1">
    <citation type="journal article" date="2019" name="Int. J. Syst. Evol. Microbiol.">
        <title>The Global Catalogue of Microorganisms (GCM) 10K type strain sequencing project: providing services to taxonomists for standard genome sequencing and annotation.</title>
        <authorList>
            <consortium name="The Broad Institute Genomics Platform"/>
            <consortium name="The Broad Institute Genome Sequencing Center for Infectious Disease"/>
            <person name="Wu L."/>
            <person name="Ma J."/>
        </authorList>
    </citation>
    <scope>NUCLEOTIDE SEQUENCE [LARGE SCALE GENOMIC DNA]</scope>
    <source>
        <strain evidence="14">ICMP 257</strain>
    </source>
</reference>
<comment type="catalytic activity">
    <reaction evidence="7 8 9">
        <text>(S)-4-amino-5-oxopentanoate + tRNA(Glu) + NADP(+) = L-glutamyl-tRNA(Glu) + NADPH + H(+)</text>
        <dbReference type="Rhea" id="RHEA:12344"/>
        <dbReference type="Rhea" id="RHEA-COMP:9663"/>
        <dbReference type="Rhea" id="RHEA-COMP:9680"/>
        <dbReference type="ChEBI" id="CHEBI:15378"/>
        <dbReference type="ChEBI" id="CHEBI:57501"/>
        <dbReference type="ChEBI" id="CHEBI:57783"/>
        <dbReference type="ChEBI" id="CHEBI:58349"/>
        <dbReference type="ChEBI" id="CHEBI:78442"/>
        <dbReference type="ChEBI" id="CHEBI:78520"/>
        <dbReference type="EC" id="1.2.1.70"/>
    </reaction>
</comment>
<evidence type="ECO:0000256" key="6">
    <source>
        <dbReference type="ARBA" id="ARBA00023244"/>
    </source>
</evidence>
<organism evidence="13 14">
    <name type="scientific">Streptomyces atroolivaceus</name>
    <dbReference type="NCBI Taxonomy" id="66869"/>
    <lineage>
        <taxon>Bacteria</taxon>
        <taxon>Bacillati</taxon>
        <taxon>Actinomycetota</taxon>
        <taxon>Actinomycetes</taxon>
        <taxon>Kitasatosporales</taxon>
        <taxon>Streptomycetaceae</taxon>
        <taxon>Streptomyces</taxon>
    </lineage>
</organism>
<evidence type="ECO:0000256" key="4">
    <source>
        <dbReference type="ARBA" id="ARBA00022857"/>
    </source>
</evidence>
<evidence type="ECO:0000256" key="1">
    <source>
        <dbReference type="ARBA" id="ARBA00005059"/>
    </source>
</evidence>
<feature type="binding site" evidence="8">
    <location>
        <begin position="49"/>
        <end position="52"/>
    </location>
    <ligand>
        <name>substrate</name>
    </ligand>
</feature>
<dbReference type="SUPFAM" id="SSF51735">
    <property type="entry name" value="NAD(P)-binding Rossmann-fold domains"/>
    <property type="match status" value="1"/>
</dbReference>
<dbReference type="GO" id="GO:0008883">
    <property type="term" value="F:glutamyl-tRNA reductase activity"/>
    <property type="evidence" value="ECO:0007669"/>
    <property type="project" value="UniProtKB-EC"/>
</dbReference>
<dbReference type="Proteomes" id="UP001595908">
    <property type="component" value="Unassembled WGS sequence"/>
</dbReference>
<evidence type="ECO:0000313" key="14">
    <source>
        <dbReference type="Proteomes" id="UP001595908"/>
    </source>
</evidence>
<gene>
    <name evidence="8" type="primary">hemA</name>
    <name evidence="13" type="ORF">ACFPL4_23540</name>
</gene>
<feature type="binding site" evidence="8">
    <location>
        <begin position="114"/>
        <end position="116"/>
    </location>
    <ligand>
        <name>substrate</name>
    </ligand>
</feature>
<dbReference type="PANTHER" id="PTHR43013:SF1">
    <property type="entry name" value="GLUTAMYL-TRNA REDUCTASE"/>
    <property type="match status" value="1"/>
</dbReference>
<dbReference type="InterPro" id="IPR000343">
    <property type="entry name" value="4pyrrol_synth_GluRdtase"/>
</dbReference>
<dbReference type="InterPro" id="IPR036291">
    <property type="entry name" value="NAD(P)-bd_dom_sf"/>
</dbReference>
<feature type="active site" description="Nucleophile" evidence="8">
    <location>
        <position position="50"/>
    </location>
</feature>
<dbReference type="EC" id="1.2.1.70" evidence="3 8"/>
<dbReference type="SUPFAM" id="SSF69742">
    <property type="entry name" value="Glutamyl tRNA-reductase catalytic, N-terminal domain"/>
    <property type="match status" value="1"/>
</dbReference>
<dbReference type="InterPro" id="IPR015895">
    <property type="entry name" value="4pyrrol_synth_GluRdtase_N"/>
</dbReference>
<evidence type="ECO:0000256" key="3">
    <source>
        <dbReference type="ARBA" id="ARBA00012970"/>
    </source>
</evidence>
<keyword evidence="5 8" id="KW-0560">Oxidoreductase</keyword>
<comment type="caution">
    <text evidence="13">The sequence shown here is derived from an EMBL/GenBank/DDBJ whole genome shotgun (WGS) entry which is preliminary data.</text>
</comment>
<feature type="site" description="Important for activity" evidence="8">
    <location>
        <position position="99"/>
    </location>
</feature>
<evidence type="ECO:0000256" key="9">
    <source>
        <dbReference type="RuleBase" id="RU000584"/>
    </source>
</evidence>
<dbReference type="PIRSF" id="PIRSF000445">
    <property type="entry name" value="4pyrrol_synth_GluRdtase"/>
    <property type="match status" value="1"/>
</dbReference>
<evidence type="ECO:0000256" key="5">
    <source>
        <dbReference type="ARBA" id="ARBA00023002"/>
    </source>
</evidence>
<dbReference type="InterPro" id="IPR015896">
    <property type="entry name" value="4pyrrol_synth_GluRdtase_dimer"/>
</dbReference>
<dbReference type="Pfam" id="PF01488">
    <property type="entry name" value="Shikimate_DH"/>
    <property type="match status" value="1"/>
</dbReference>
<dbReference type="Pfam" id="PF05201">
    <property type="entry name" value="GlutR_N"/>
    <property type="match status" value="1"/>
</dbReference>
<dbReference type="PROSITE" id="PS00747">
    <property type="entry name" value="GLUTR"/>
    <property type="match status" value="1"/>
</dbReference>
<comment type="similarity">
    <text evidence="2 8 9">Belongs to the glutamyl-tRNA reductase family.</text>
</comment>
<keyword evidence="4 8" id="KW-0521">NADP</keyword>
<accession>A0ABV9VBD7</accession>
<feature type="domain" description="Quinate/shikimate 5-dehydrogenase/glutamyl-tRNA reductase" evidence="11">
    <location>
        <begin position="184"/>
        <end position="274"/>
    </location>
</feature>
<protein>
    <recommendedName>
        <fullName evidence="3 8">Glutamyl-tRNA reductase</fullName>
        <shortName evidence="8">GluTR</shortName>
        <ecNumber evidence="3 8">1.2.1.70</ecNumber>
    </recommendedName>
</protein>
<dbReference type="NCBIfam" id="NF000744">
    <property type="entry name" value="PRK00045.1-3"/>
    <property type="match status" value="1"/>
</dbReference>
<feature type="domain" description="Tetrapyrrole biosynthesis glutamyl-tRNA reductase dimerisation" evidence="10">
    <location>
        <begin position="377"/>
        <end position="476"/>
    </location>
</feature>
<name>A0ABV9VBD7_STRAZ</name>
<comment type="subunit">
    <text evidence="8">Homodimer.</text>
</comment>
<dbReference type="CDD" id="cd05213">
    <property type="entry name" value="NAD_bind_Glutamyl_tRNA_reduct"/>
    <property type="match status" value="1"/>
</dbReference>
<dbReference type="SUPFAM" id="SSF69075">
    <property type="entry name" value="Glutamyl tRNA-reductase dimerization domain"/>
    <property type="match status" value="1"/>
</dbReference>
<dbReference type="Pfam" id="PF00745">
    <property type="entry name" value="GlutR_dimer"/>
    <property type="match status" value="1"/>
</dbReference>
<feature type="domain" description="Glutamyl-tRNA reductase N-terminal" evidence="12">
    <location>
        <begin position="6"/>
        <end position="156"/>
    </location>
</feature>
<comment type="pathway">
    <text evidence="1 8 9">Porphyrin-containing compound metabolism; protoporphyrin-IX biosynthesis; 5-aminolevulinate from L-glutamyl-tRNA(Glu): step 1/2.</text>
</comment>
<dbReference type="NCBIfam" id="TIGR01035">
    <property type="entry name" value="hemA"/>
    <property type="match status" value="1"/>
</dbReference>
<dbReference type="Gene3D" id="3.30.460.30">
    <property type="entry name" value="Glutamyl-tRNA reductase, N-terminal domain"/>
    <property type="match status" value="1"/>
</dbReference>
<comment type="domain">
    <text evidence="8">Possesses an unusual extended V-shaped dimeric structure with each monomer consisting of three distinct domains arranged along a curved 'spinal' alpha-helix. The N-terminal catalytic domain specifically recognizes the glutamate moiety of the substrate. The second domain is the NADPH-binding domain, and the third C-terminal domain is responsible for dimerization.</text>
</comment>
<comment type="function">
    <text evidence="8">Catalyzes the NADPH-dependent reduction of glutamyl-tRNA(Glu) to glutamate 1-semialdehyde (GSA).</text>
</comment>
<dbReference type="InterPro" id="IPR018214">
    <property type="entry name" value="GluRdtase_CS"/>
</dbReference>
<evidence type="ECO:0000256" key="8">
    <source>
        <dbReference type="HAMAP-Rule" id="MF_00087"/>
    </source>
</evidence>
<comment type="miscellaneous">
    <text evidence="8">During catalysis, the active site Cys acts as a nucleophile attacking the alpha-carbonyl group of tRNA-bound glutamate with the formation of a thioester intermediate between enzyme and glutamate, and the concomitant release of tRNA(Glu). The thioester intermediate is finally reduced by direct hydride transfer from NADPH, to form the product GSA.</text>
</comment>
<keyword evidence="14" id="KW-1185">Reference proteome</keyword>
<evidence type="ECO:0000256" key="2">
    <source>
        <dbReference type="ARBA" id="ARBA00005916"/>
    </source>
</evidence>
<feature type="binding site" evidence="8">
    <location>
        <position position="120"/>
    </location>
    <ligand>
        <name>substrate</name>
    </ligand>
</feature>
<dbReference type="InterPro" id="IPR036343">
    <property type="entry name" value="GluRdtase_N_sf"/>
</dbReference>
<keyword evidence="6 8" id="KW-0627">Porphyrin biosynthesis</keyword>
<evidence type="ECO:0000259" key="10">
    <source>
        <dbReference type="Pfam" id="PF00745"/>
    </source>
</evidence>
<evidence type="ECO:0000259" key="11">
    <source>
        <dbReference type="Pfam" id="PF01488"/>
    </source>
</evidence>
<evidence type="ECO:0000256" key="7">
    <source>
        <dbReference type="ARBA" id="ARBA00047464"/>
    </source>
</evidence>
<evidence type="ECO:0000259" key="12">
    <source>
        <dbReference type="Pfam" id="PF05201"/>
    </source>
</evidence>
<dbReference type="Gene3D" id="3.40.50.720">
    <property type="entry name" value="NAD(P)-binding Rossmann-like Domain"/>
    <property type="match status" value="1"/>
</dbReference>
<dbReference type="InterPro" id="IPR006151">
    <property type="entry name" value="Shikm_DH/Glu-tRNA_Rdtase"/>
</dbReference>
<dbReference type="RefSeq" id="WP_033301723.1">
    <property type="nucleotide sequence ID" value="NZ_JBFAGR010000038.1"/>
</dbReference>
<dbReference type="HAMAP" id="MF_00087">
    <property type="entry name" value="Glu_tRNA_reductase"/>
    <property type="match status" value="1"/>
</dbReference>
<evidence type="ECO:0000313" key="13">
    <source>
        <dbReference type="EMBL" id="MFC4981295.1"/>
    </source>
</evidence>
<dbReference type="GeneID" id="31234482"/>
<proteinExistence type="inferred from homology"/>
<feature type="binding site" evidence="8">
    <location>
        <begin position="192"/>
        <end position="197"/>
    </location>
    <ligand>
        <name>NADP(+)</name>
        <dbReference type="ChEBI" id="CHEBI:58349"/>
    </ligand>
</feature>
<dbReference type="PANTHER" id="PTHR43013">
    <property type="entry name" value="GLUTAMYL-TRNA REDUCTASE"/>
    <property type="match status" value="1"/>
</dbReference>